<dbReference type="EMBL" id="NRRU01000052">
    <property type="protein sequence ID" value="MBK1713982.1"/>
    <property type="molecule type" value="Genomic_DNA"/>
</dbReference>
<gene>
    <name evidence="2" type="ORF">CKO43_14480</name>
</gene>
<dbReference type="CDD" id="cd07890">
    <property type="entry name" value="CYTH-like_AC_IV-like"/>
    <property type="match status" value="1"/>
</dbReference>
<evidence type="ECO:0000313" key="2">
    <source>
        <dbReference type="EMBL" id="MBK1713982.1"/>
    </source>
</evidence>
<dbReference type="PANTHER" id="PTHR21028">
    <property type="entry name" value="SI:CH211-156B7.4"/>
    <property type="match status" value="1"/>
</dbReference>
<comment type="caution">
    <text evidence="2">The sequence shown here is derived from an EMBL/GenBank/DDBJ whole genome shotgun (WGS) entry which is preliminary data.</text>
</comment>
<organism evidence="2 3">
    <name type="scientific">Rubrivivax gelatinosus</name>
    <name type="common">Rhodocyclus gelatinosus</name>
    <name type="synonym">Rhodopseudomonas gelatinosa</name>
    <dbReference type="NCBI Taxonomy" id="28068"/>
    <lineage>
        <taxon>Bacteria</taxon>
        <taxon>Pseudomonadati</taxon>
        <taxon>Pseudomonadota</taxon>
        <taxon>Betaproteobacteria</taxon>
        <taxon>Burkholderiales</taxon>
        <taxon>Sphaerotilaceae</taxon>
        <taxon>Rubrivivax</taxon>
    </lineage>
</organism>
<dbReference type="InterPro" id="IPR008173">
    <property type="entry name" value="Adenylyl_cyclase_CyaB"/>
</dbReference>
<reference evidence="2" key="2">
    <citation type="journal article" date="2020" name="Microorganisms">
        <title>Osmotic Adaptation and Compatible Solute Biosynthesis of Phototrophic Bacteria as Revealed from Genome Analyses.</title>
        <authorList>
            <person name="Imhoff J.F."/>
            <person name="Rahn T."/>
            <person name="Kunzel S."/>
            <person name="Keller A."/>
            <person name="Neulinger S.C."/>
        </authorList>
    </citation>
    <scope>NUCLEOTIDE SEQUENCE</scope>
    <source>
        <strain evidence="2">IM 151</strain>
    </source>
</reference>
<dbReference type="InterPro" id="IPR033469">
    <property type="entry name" value="CYTH-like_dom_sf"/>
</dbReference>
<dbReference type="Pfam" id="PF01928">
    <property type="entry name" value="CYTH"/>
    <property type="match status" value="1"/>
</dbReference>
<dbReference type="Proteomes" id="UP001041814">
    <property type="component" value="Unassembled WGS sequence"/>
</dbReference>
<keyword evidence="3" id="KW-1185">Reference proteome</keyword>
<proteinExistence type="predicted"/>
<accession>A0ABS1DVF8</accession>
<dbReference type="PROSITE" id="PS51707">
    <property type="entry name" value="CYTH"/>
    <property type="match status" value="1"/>
</dbReference>
<name>A0ABS1DVF8_RUBGE</name>
<evidence type="ECO:0000259" key="1">
    <source>
        <dbReference type="PROSITE" id="PS51707"/>
    </source>
</evidence>
<dbReference type="Gene3D" id="2.40.320.10">
    <property type="entry name" value="Hypothetical Protein Pfu-838710-001"/>
    <property type="match status" value="1"/>
</dbReference>
<protein>
    <submittedName>
        <fullName evidence="2">Adenylate cyclase</fullName>
    </submittedName>
</protein>
<dbReference type="RefSeq" id="WP_200379085.1">
    <property type="nucleotide sequence ID" value="NZ_NRRU01000052.1"/>
</dbReference>
<dbReference type="InterPro" id="IPR023577">
    <property type="entry name" value="CYTH_domain"/>
</dbReference>
<dbReference type="SUPFAM" id="SSF55154">
    <property type="entry name" value="CYTH-like phosphatases"/>
    <property type="match status" value="1"/>
</dbReference>
<sequence>MARNIEIKLRVDSIDPLHERAAALAGAALELIEQDDVFYAVPHGRLKLRRFADGSAELIHYERPDGVGPRGSDYERVVVSADVDALHRTLARGLGVRARVRKQRWLARVGASRVHLDRVEGLGDFVEIEVVLVPEQSDDDGRRIAQDLIEALGLASAQPVATAYAELGTPAD</sequence>
<dbReference type="SMART" id="SM01118">
    <property type="entry name" value="CYTH"/>
    <property type="match status" value="1"/>
</dbReference>
<reference evidence="2" key="1">
    <citation type="submission" date="2017-08" db="EMBL/GenBank/DDBJ databases">
        <authorList>
            <person name="Imhoff J.F."/>
            <person name="Rahn T."/>
            <person name="Kuenzel S."/>
            <person name="Neulinger S.C."/>
        </authorList>
    </citation>
    <scope>NUCLEOTIDE SEQUENCE</scope>
    <source>
        <strain evidence="2">IM 151</strain>
    </source>
</reference>
<feature type="domain" description="CYTH" evidence="1">
    <location>
        <begin position="2"/>
        <end position="170"/>
    </location>
</feature>
<evidence type="ECO:0000313" key="3">
    <source>
        <dbReference type="Proteomes" id="UP001041814"/>
    </source>
</evidence>
<dbReference type="PANTHER" id="PTHR21028:SF2">
    <property type="entry name" value="CYTH DOMAIN-CONTAINING PROTEIN"/>
    <property type="match status" value="1"/>
</dbReference>